<gene>
    <name evidence="1" type="ORF">EAH76_09025</name>
</gene>
<sequence>MTKDVIVLEFNELTPSLVDRFIKMGKLPNFARLRQESLVAVTDAEEAPPALEPWIQWVTVHTGLSYAEHKVFDLGDGPKLSEPRIWDMVSDAGEKAWICGSMNAAVQGDRFNGLVLPDPWATDVKSQPAGLFEPYLDLVRTYVQEYTTSRPNVSKATMIRFARFMATNGLSTRTIFQAMRQLVGELSQPIQWRRATILDRLQWDIFRKFYRSERPVLSTFFLNSTAHFQHYFWRNLDPDAFAVTSDSETQQKYADAIPYGYEKMDEIIGEALALAGPQTSIVLCTALSQQPMLDHEDIGGKQIFKMHDAAAFFAFAGVPEGYTYAPVMAEQFHLIFDSEAAAGEAAERLRGVKLRDGTQVMMARNEGDRVFAGCDLVAHPVAGATILSTASNESPAFNAMFYPVEAVRSGMHHPDGMLWIRTPEHVHAKIDRRVSLREVAPTLLALTDIAPRHAFACPAMPELEWAKSVERKAA</sequence>
<dbReference type="AlphaFoldDB" id="A0A502FYN6"/>
<proteinExistence type="predicted"/>
<comment type="caution">
    <text evidence="1">The sequence shown here is derived from an EMBL/GenBank/DDBJ whole genome shotgun (WGS) entry which is preliminary data.</text>
</comment>
<keyword evidence="2" id="KW-1185">Reference proteome</keyword>
<dbReference type="InterPro" id="IPR017850">
    <property type="entry name" value="Alkaline_phosphatase_core_sf"/>
</dbReference>
<dbReference type="InterPro" id="IPR002591">
    <property type="entry name" value="Phosphodiest/P_Trfase"/>
</dbReference>
<dbReference type="Pfam" id="PF01663">
    <property type="entry name" value="Phosphodiest"/>
    <property type="match status" value="1"/>
</dbReference>
<organism evidence="1 2">
    <name type="scientific">Sphingomonas glacialis</name>
    <dbReference type="NCBI Taxonomy" id="658225"/>
    <lineage>
        <taxon>Bacteria</taxon>
        <taxon>Pseudomonadati</taxon>
        <taxon>Pseudomonadota</taxon>
        <taxon>Alphaproteobacteria</taxon>
        <taxon>Sphingomonadales</taxon>
        <taxon>Sphingomonadaceae</taxon>
        <taxon>Sphingomonas</taxon>
    </lineage>
</organism>
<name>A0A502FYN6_9SPHN</name>
<dbReference type="RefSeq" id="WP_140849909.1">
    <property type="nucleotide sequence ID" value="NZ_RCZC01000002.1"/>
</dbReference>
<protein>
    <recommendedName>
        <fullName evidence="3">Alkaline phosphatase family protein</fullName>
    </recommendedName>
</protein>
<evidence type="ECO:0008006" key="3">
    <source>
        <dbReference type="Google" id="ProtNLM"/>
    </source>
</evidence>
<dbReference type="Proteomes" id="UP000319931">
    <property type="component" value="Unassembled WGS sequence"/>
</dbReference>
<evidence type="ECO:0000313" key="2">
    <source>
        <dbReference type="Proteomes" id="UP000319931"/>
    </source>
</evidence>
<dbReference type="OrthoDB" id="244470at2"/>
<dbReference type="SUPFAM" id="SSF53649">
    <property type="entry name" value="Alkaline phosphatase-like"/>
    <property type="match status" value="1"/>
</dbReference>
<evidence type="ECO:0000313" key="1">
    <source>
        <dbReference type="EMBL" id="TPG54757.1"/>
    </source>
</evidence>
<dbReference type="Gene3D" id="3.40.720.10">
    <property type="entry name" value="Alkaline Phosphatase, subunit A"/>
    <property type="match status" value="1"/>
</dbReference>
<dbReference type="EMBL" id="RCZC01000002">
    <property type="protein sequence ID" value="TPG54757.1"/>
    <property type="molecule type" value="Genomic_DNA"/>
</dbReference>
<accession>A0A502FYN6</accession>
<reference evidence="1 2" key="1">
    <citation type="journal article" date="2019" name="Environ. Microbiol.">
        <title>Species interactions and distinct microbial communities in high Arctic permafrost affected cryosols are associated with the CH4 and CO2 gas fluxes.</title>
        <authorList>
            <person name="Altshuler I."/>
            <person name="Hamel J."/>
            <person name="Turney S."/>
            <person name="Magnuson E."/>
            <person name="Levesque R."/>
            <person name="Greer C."/>
            <person name="Whyte L.G."/>
        </authorList>
    </citation>
    <scope>NUCLEOTIDE SEQUENCE [LARGE SCALE GENOMIC DNA]</scope>
    <source>
        <strain evidence="1 2">E6.1</strain>
    </source>
</reference>